<sequence length="562" mass="61953">MLSFGLSVFSKQSTSPVPSSSLQKRSPKLSILNAMTGGSEGGGTNLNRKPCDPFVIDPQTWVDLDIDGYLQKYPNADRITLQDFAKDNNMPNFFCGVGMECNAGQLCHPAQGINWLILYAAQQWNNYMNSLYKAVEIAIDLVREKSDLTFPWSTNNSDTASTIVSDFATTEPIDTSMWWWSLGNVVCGVIGSITALAVPAFLPADAIMVSAALASAGPAAMAYNAMPQSHGPSIPLLQEEGKLSFDEAKKAAKQRNFHELEKQRSAQDIQTMRQFFLDDSYNNRPHNLHYEPSPQVMGQFQRVLSPQDPFLEGGLREVHEVTPRSPVSPKPPTSLQRRSHLQKRGRPSSYAFTRYSYIQPHLNALQNRIQGFVALTLKLGTMAPILADGGIASILYQGAYLSPNPSEVKIQEGAQKLAQILVLSQFLRSLNMFVTIGSDPCKYKGPNGAKNKPGNLSYCTPDGLMMNIILSHQDKAINEIRNANLLKDKYGYSVEFLTKSAWECQKKYGIYTTAKPPPPSSMRSDCIFQLPVCDCTLPEVAHLRSKKKSTVVACRTGAGLPI</sequence>
<dbReference type="GeneID" id="18922398"/>
<name>F4RG84_MELLP</name>
<dbReference type="InterPro" id="IPR057194">
    <property type="entry name" value="DUF7872"/>
</dbReference>
<dbReference type="PANTHER" id="PTHR33339">
    <property type="entry name" value="LYSM DOMAIN-CONTAINING PROTEIN"/>
    <property type="match status" value="1"/>
</dbReference>
<evidence type="ECO:0000313" key="3">
    <source>
        <dbReference type="EMBL" id="EGG08432.1"/>
    </source>
</evidence>
<evidence type="ECO:0000256" key="1">
    <source>
        <dbReference type="SAM" id="MobiDB-lite"/>
    </source>
</evidence>
<feature type="domain" description="DUF7872" evidence="2">
    <location>
        <begin position="346"/>
        <end position="562"/>
    </location>
</feature>
<dbReference type="OrthoDB" id="2501761at2759"/>
<proteinExistence type="predicted"/>
<dbReference type="InParanoid" id="F4RG84"/>
<gene>
    <name evidence="3" type="ORF">MELLADRAFT_104803</name>
</gene>
<feature type="compositionally biased region" description="Basic residues" evidence="1">
    <location>
        <begin position="337"/>
        <end position="346"/>
    </location>
</feature>
<dbReference type="EMBL" id="GL883100">
    <property type="protein sequence ID" value="EGG08432.1"/>
    <property type="molecule type" value="Genomic_DNA"/>
</dbReference>
<dbReference type="PANTHER" id="PTHR33339:SF1">
    <property type="entry name" value="LYSM DOMAIN-CONTAINING PROTEIN"/>
    <property type="match status" value="1"/>
</dbReference>
<organism evidence="4">
    <name type="scientific">Melampsora larici-populina (strain 98AG31 / pathotype 3-4-7)</name>
    <name type="common">Poplar leaf rust fungus</name>
    <dbReference type="NCBI Taxonomy" id="747676"/>
    <lineage>
        <taxon>Eukaryota</taxon>
        <taxon>Fungi</taxon>
        <taxon>Dikarya</taxon>
        <taxon>Basidiomycota</taxon>
        <taxon>Pucciniomycotina</taxon>
        <taxon>Pucciniomycetes</taxon>
        <taxon>Pucciniales</taxon>
        <taxon>Melampsoraceae</taxon>
        <taxon>Melampsora</taxon>
    </lineage>
</organism>
<dbReference type="HOGENOM" id="CLU_030195_3_0_1"/>
<feature type="compositionally biased region" description="Low complexity" evidence="1">
    <location>
        <begin position="10"/>
        <end position="24"/>
    </location>
</feature>
<evidence type="ECO:0000259" key="2">
    <source>
        <dbReference type="Pfam" id="PF25278"/>
    </source>
</evidence>
<feature type="region of interest" description="Disordered" evidence="1">
    <location>
        <begin position="318"/>
        <end position="347"/>
    </location>
</feature>
<dbReference type="RefSeq" id="XP_007408018.1">
    <property type="nucleotide sequence ID" value="XM_007407956.1"/>
</dbReference>
<dbReference type="KEGG" id="mlr:MELLADRAFT_104803"/>
<dbReference type="Pfam" id="PF25278">
    <property type="entry name" value="DUF7872"/>
    <property type="match status" value="1"/>
</dbReference>
<dbReference type="VEuPathDB" id="FungiDB:MELLADRAFT_104803"/>
<evidence type="ECO:0000313" key="4">
    <source>
        <dbReference type="Proteomes" id="UP000001072"/>
    </source>
</evidence>
<dbReference type="Proteomes" id="UP000001072">
    <property type="component" value="Unassembled WGS sequence"/>
</dbReference>
<protein>
    <recommendedName>
        <fullName evidence="2">DUF7872 domain-containing protein</fullName>
    </recommendedName>
</protein>
<reference evidence="4" key="1">
    <citation type="journal article" date="2011" name="Proc. Natl. Acad. Sci. U.S.A.">
        <title>Obligate biotrophy features unraveled by the genomic analysis of rust fungi.</title>
        <authorList>
            <person name="Duplessis S."/>
            <person name="Cuomo C.A."/>
            <person name="Lin Y.-C."/>
            <person name="Aerts A."/>
            <person name="Tisserant E."/>
            <person name="Veneault-Fourrey C."/>
            <person name="Joly D.L."/>
            <person name="Hacquard S."/>
            <person name="Amselem J."/>
            <person name="Cantarel B.L."/>
            <person name="Chiu R."/>
            <person name="Coutinho P.M."/>
            <person name="Feau N."/>
            <person name="Field M."/>
            <person name="Frey P."/>
            <person name="Gelhaye E."/>
            <person name="Goldberg J."/>
            <person name="Grabherr M.G."/>
            <person name="Kodira C.D."/>
            <person name="Kohler A."/>
            <person name="Kuees U."/>
            <person name="Lindquist E.A."/>
            <person name="Lucas S.M."/>
            <person name="Mago R."/>
            <person name="Mauceli E."/>
            <person name="Morin E."/>
            <person name="Murat C."/>
            <person name="Pangilinan J.L."/>
            <person name="Park R."/>
            <person name="Pearson M."/>
            <person name="Quesneville H."/>
            <person name="Rouhier N."/>
            <person name="Sakthikumar S."/>
            <person name="Salamov A.A."/>
            <person name="Schmutz J."/>
            <person name="Selles B."/>
            <person name="Shapiro H."/>
            <person name="Tanguay P."/>
            <person name="Tuskan G.A."/>
            <person name="Henrissat B."/>
            <person name="Van de Peer Y."/>
            <person name="Rouze P."/>
            <person name="Ellis J.G."/>
            <person name="Dodds P.N."/>
            <person name="Schein J.E."/>
            <person name="Zhong S."/>
            <person name="Hamelin R.C."/>
            <person name="Grigoriev I.V."/>
            <person name="Szabo L.J."/>
            <person name="Martin F."/>
        </authorList>
    </citation>
    <scope>NUCLEOTIDE SEQUENCE [LARGE SCALE GENOMIC DNA]</scope>
    <source>
        <strain evidence="4">98AG31 / pathotype 3-4-7</strain>
    </source>
</reference>
<accession>F4RG84</accession>
<feature type="region of interest" description="Disordered" evidence="1">
    <location>
        <begin position="1"/>
        <end position="25"/>
    </location>
</feature>
<keyword evidence="4" id="KW-1185">Reference proteome</keyword>
<dbReference type="AlphaFoldDB" id="F4RG84"/>